<evidence type="ECO:0000256" key="2">
    <source>
        <dbReference type="SAM" id="Phobius"/>
    </source>
</evidence>
<evidence type="ECO:0000313" key="5">
    <source>
        <dbReference type="Proteomes" id="UP000831768"/>
    </source>
</evidence>
<protein>
    <submittedName>
        <fullName evidence="4">Transposase</fullName>
    </submittedName>
</protein>
<dbReference type="KEGG" id="haad:MW046_15895"/>
<proteinExistence type="predicted"/>
<sequence length="571" mass="65959">MPTTIASNQTVFKTIADNSDFYWPHYRDPETELTSSDLEAFEHDVHRLACEWFKHDAHDDVEAFISWCPLYHLDFSPHDAHPSWHAKTKPAVPMIRALMVMELHDWEHETALIGYLANHPDLVDALGFETTPDQSTIWRARHERFSDELLRSIEECVTSLCLLATENGVSVPVSNSSSLKTDLPPLEESDDGPTQREILRRADELTAEAQRRIFPAFSLDHTEQASIPEDAFWELQTYLGLGENLCANEGARSFLTESTRKQTPLGHNHRHHIRQFSIESIREMYHEAMQRLLAETTSRSHFLGAASVAIDTTEGSPFTGDRTGHEDEILETKEDNNEYAYQWASIQTVGRGPRIMLDARPVRRGDTLVEIVTDLLDSAEDLIQIERVLMDREFDSQHVLERIVERGYEYLVPKRKQTSEKAVASRMEKHGVETAINERMLHLGKNEWHQTHLLYLPKREFSGQIEEGHERYVVFMSSEPVTGTVEGRVSFYSDRWEIEIGYKHVKRFMAKTTSKDFVLRFFYFAFACLLYSLWRLIDHLVQVFFTDTYGDDPWVTMHDVLTSLKKRTGIG</sequence>
<keyword evidence="2" id="KW-1133">Transmembrane helix</keyword>
<name>A0A8U0A8Q6_9EURY</name>
<dbReference type="GeneID" id="71929560"/>
<feature type="region of interest" description="Disordered" evidence="1">
    <location>
        <begin position="172"/>
        <end position="193"/>
    </location>
</feature>
<dbReference type="Pfam" id="PF01609">
    <property type="entry name" value="DDE_Tnp_1"/>
    <property type="match status" value="1"/>
</dbReference>
<dbReference type="SUPFAM" id="SSF53098">
    <property type="entry name" value="Ribonuclease H-like"/>
    <property type="match status" value="1"/>
</dbReference>
<keyword evidence="4" id="KW-0614">Plasmid</keyword>
<accession>A0A8U0A8Q6</accession>
<evidence type="ECO:0000256" key="1">
    <source>
        <dbReference type="SAM" id="MobiDB-lite"/>
    </source>
</evidence>
<dbReference type="InterPro" id="IPR002559">
    <property type="entry name" value="Transposase_11"/>
</dbReference>
<gene>
    <name evidence="4" type="ORF">MW046_15895</name>
</gene>
<dbReference type="GO" id="GO:0004803">
    <property type="term" value="F:transposase activity"/>
    <property type="evidence" value="ECO:0007669"/>
    <property type="project" value="InterPro"/>
</dbReference>
<dbReference type="GO" id="GO:0003677">
    <property type="term" value="F:DNA binding"/>
    <property type="evidence" value="ECO:0007669"/>
    <property type="project" value="InterPro"/>
</dbReference>
<keyword evidence="2" id="KW-0472">Membrane</keyword>
<reference evidence="4" key="1">
    <citation type="submission" date="2022-04" db="EMBL/GenBank/DDBJ databases">
        <title>Halocatena sp. nov., isolated from a salt lake.</title>
        <authorList>
            <person name="Cui H.-L."/>
        </authorList>
    </citation>
    <scope>NUCLEOTIDE SEQUENCE</scope>
    <source>
        <strain evidence="4">AD-1</strain>
        <plasmid evidence="4">unnamed2</plasmid>
    </source>
</reference>
<evidence type="ECO:0000259" key="3">
    <source>
        <dbReference type="Pfam" id="PF01609"/>
    </source>
</evidence>
<dbReference type="AlphaFoldDB" id="A0A8U0A8Q6"/>
<dbReference type="InterPro" id="IPR012337">
    <property type="entry name" value="RNaseH-like_sf"/>
</dbReference>
<dbReference type="Proteomes" id="UP000831768">
    <property type="component" value="Plasmid unnamed2"/>
</dbReference>
<geneLocation type="plasmid" evidence="4 5">
    <name>unnamed2</name>
</geneLocation>
<feature type="domain" description="Transposase IS4-like" evidence="3">
    <location>
        <begin position="371"/>
        <end position="531"/>
    </location>
</feature>
<evidence type="ECO:0000313" key="4">
    <source>
        <dbReference type="EMBL" id="UPM44868.1"/>
    </source>
</evidence>
<keyword evidence="5" id="KW-1185">Reference proteome</keyword>
<dbReference type="GO" id="GO:0006313">
    <property type="term" value="P:DNA transposition"/>
    <property type="evidence" value="ECO:0007669"/>
    <property type="project" value="InterPro"/>
</dbReference>
<organism evidence="4 5">
    <name type="scientific">Halocatena salina</name>
    <dbReference type="NCBI Taxonomy" id="2934340"/>
    <lineage>
        <taxon>Archaea</taxon>
        <taxon>Methanobacteriati</taxon>
        <taxon>Methanobacteriota</taxon>
        <taxon>Stenosarchaea group</taxon>
        <taxon>Halobacteria</taxon>
        <taxon>Halobacteriales</taxon>
        <taxon>Natronomonadaceae</taxon>
        <taxon>Halocatena</taxon>
    </lineage>
</organism>
<dbReference type="EMBL" id="CP096021">
    <property type="protein sequence ID" value="UPM44868.1"/>
    <property type="molecule type" value="Genomic_DNA"/>
</dbReference>
<dbReference type="RefSeq" id="WP_247995522.1">
    <property type="nucleotide sequence ID" value="NZ_CP096021.1"/>
</dbReference>
<feature type="transmembrane region" description="Helical" evidence="2">
    <location>
        <begin position="517"/>
        <end position="537"/>
    </location>
</feature>
<keyword evidence="2" id="KW-0812">Transmembrane</keyword>